<accession>A0A8B7WH09</accession>
<dbReference type="Pfam" id="PF23565">
    <property type="entry name" value="ARM_TANGO6"/>
    <property type="match status" value="1"/>
</dbReference>
<dbReference type="AlphaFoldDB" id="A0A8B7WH09"/>
<evidence type="ECO:0000313" key="2">
    <source>
        <dbReference type="RefSeq" id="XP_020042881.1"/>
    </source>
</evidence>
<dbReference type="PANTHER" id="PTHR20959">
    <property type="entry name" value="TRANSPORT AND GOLGI ORGANIZATION PROTEIN 6 FAMILY MEMBER"/>
    <property type="match status" value="1"/>
</dbReference>
<reference evidence="2" key="1">
    <citation type="submission" date="2025-08" db="UniProtKB">
        <authorList>
            <consortium name="RefSeq"/>
        </authorList>
    </citation>
    <scope>IDENTIFICATION</scope>
    <source>
        <tissue evidence="2">Leukocyte</tissue>
    </source>
</reference>
<gene>
    <name evidence="2" type="primary">LOC109701825</name>
</gene>
<organism evidence="2">
    <name type="scientific">Castor canadensis</name>
    <name type="common">American beaver</name>
    <dbReference type="NCBI Taxonomy" id="51338"/>
    <lineage>
        <taxon>Eukaryota</taxon>
        <taxon>Metazoa</taxon>
        <taxon>Chordata</taxon>
        <taxon>Craniata</taxon>
        <taxon>Vertebrata</taxon>
        <taxon>Euteleostomi</taxon>
        <taxon>Mammalia</taxon>
        <taxon>Eutheria</taxon>
        <taxon>Euarchontoglires</taxon>
        <taxon>Glires</taxon>
        <taxon>Rodentia</taxon>
        <taxon>Castorimorpha</taxon>
        <taxon>Castoridae</taxon>
        <taxon>Castor</taxon>
    </lineage>
</organism>
<dbReference type="GO" id="GO:0009306">
    <property type="term" value="P:protein secretion"/>
    <property type="evidence" value="ECO:0007669"/>
    <property type="project" value="TreeGrafter"/>
</dbReference>
<sequence>MAGEVQDLAAFGASGRVYVVGNEPLTVLLDSLIPVLRMLFSLYCFTKQSVSHLRSFCQEILLWILGKLERKKAIASLEGFAGLDKTVPSLHPQCQFRAATQGGIMIAIKEATNVEDEDEALYQKVSLEQSQVEHLGDLLSHCQECGWQETSSSFELIHLAVENEADLKPKPFSSTSLLELEQHQALLVEGQEQKLLVLQLLAVLCERMSEQIFTNITQ</sequence>
<protein>
    <submittedName>
        <fullName evidence="2">Transport and Golgi organization protein 6 homolog</fullName>
    </submittedName>
</protein>
<evidence type="ECO:0000259" key="1">
    <source>
        <dbReference type="Pfam" id="PF23565"/>
    </source>
</evidence>
<dbReference type="InterPro" id="IPR039600">
    <property type="entry name" value="TANGO6/Rtp1"/>
</dbReference>
<name>A0A8B7WH09_CASCN</name>
<dbReference type="RefSeq" id="XP_020042881.1">
    <property type="nucleotide sequence ID" value="XM_020187292.1"/>
</dbReference>
<dbReference type="KEGG" id="ccan:109701825"/>
<proteinExistence type="predicted"/>
<dbReference type="OrthoDB" id="39591at2759"/>
<feature type="non-terminal residue" evidence="2">
    <location>
        <position position="218"/>
    </location>
</feature>
<dbReference type="InterPro" id="IPR057407">
    <property type="entry name" value="HEAT_TANGO6"/>
</dbReference>
<feature type="domain" description="TANGO6 HEAT repeat" evidence="1">
    <location>
        <begin position="16"/>
        <end position="144"/>
    </location>
</feature>
<dbReference type="PANTHER" id="PTHR20959:SF1">
    <property type="entry name" value="TRANSPORT AND GOLGI ORGANIZATION PROTEIN 6 HOMOLOG"/>
    <property type="match status" value="1"/>
</dbReference>